<dbReference type="InterPro" id="IPR011856">
    <property type="entry name" value="tRNA_endonuc-like_dom_sf"/>
</dbReference>
<comment type="caution">
    <text evidence="3">The sequence shown here is derived from an EMBL/GenBank/DDBJ whole genome shotgun (WGS) entry which is preliminary data.</text>
</comment>
<comment type="similarity">
    <text evidence="1 2">Belongs to the UPF0102 family.</text>
</comment>
<dbReference type="SUPFAM" id="SSF52980">
    <property type="entry name" value="Restriction endonuclease-like"/>
    <property type="match status" value="1"/>
</dbReference>
<dbReference type="InterPro" id="IPR011335">
    <property type="entry name" value="Restrct_endonuc-II-like"/>
</dbReference>
<organism evidence="3 4">
    <name type="scientific">Candidatus Aquitaenariimonas noxiae</name>
    <dbReference type="NCBI Taxonomy" id="1974741"/>
    <lineage>
        <taxon>Bacteria</taxon>
        <taxon>Pseudomonadati</taxon>
        <taxon>Candidatus Omnitrophota</taxon>
        <taxon>Candidatus Aquitaenariimonas</taxon>
    </lineage>
</organism>
<dbReference type="HAMAP" id="MF_00048">
    <property type="entry name" value="UPF0102"/>
    <property type="match status" value="1"/>
</dbReference>
<accession>A0A2J0KUW9</accession>
<dbReference type="PANTHER" id="PTHR34039:SF1">
    <property type="entry name" value="UPF0102 PROTEIN YRAN"/>
    <property type="match status" value="1"/>
</dbReference>
<dbReference type="Pfam" id="PF02021">
    <property type="entry name" value="UPF0102"/>
    <property type="match status" value="1"/>
</dbReference>
<dbReference type="GO" id="GO:0003676">
    <property type="term" value="F:nucleic acid binding"/>
    <property type="evidence" value="ECO:0007669"/>
    <property type="project" value="InterPro"/>
</dbReference>
<dbReference type="AlphaFoldDB" id="A0A2J0KUW9"/>
<gene>
    <name evidence="3" type="ORF">COS99_07290</name>
</gene>
<evidence type="ECO:0000313" key="3">
    <source>
        <dbReference type="EMBL" id="PIU41134.1"/>
    </source>
</evidence>
<dbReference type="NCBIfam" id="TIGR00252">
    <property type="entry name" value="YraN family protein"/>
    <property type="match status" value="1"/>
</dbReference>
<name>A0A2J0KUW9_9BACT</name>
<dbReference type="InterPro" id="IPR003509">
    <property type="entry name" value="UPF0102_YraN-like"/>
</dbReference>
<dbReference type="NCBIfam" id="NF009150">
    <property type="entry name" value="PRK12497.1-3"/>
    <property type="match status" value="1"/>
</dbReference>
<dbReference type="NCBIfam" id="NF009154">
    <property type="entry name" value="PRK12497.3-3"/>
    <property type="match status" value="1"/>
</dbReference>
<evidence type="ECO:0000256" key="1">
    <source>
        <dbReference type="ARBA" id="ARBA00006738"/>
    </source>
</evidence>
<dbReference type="CDD" id="cd20736">
    <property type="entry name" value="PoNe_Nuclease"/>
    <property type="match status" value="1"/>
</dbReference>
<dbReference type="Proteomes" id="UP000230052">
    <property type="component" value="Unassembled WGS sequence"/>
</dbReference>
<sequence length="129" mass="14621">MREGKGGALTEGKKEVGALGEKAATAFLKRSGYSILHKNFKCKLGEIDLIAKDGRVIVFVEVRTRFTSTYGSPIESILWRKRKKITMLANFYITKFGLENESFRFDVVSVTKDDGHLNIELIKDAFWEV</sequence>
<dbReference type="EMBL" id="PEWV01000071">
    <property type="protein sequence ID" value="PIU41134.1"/>
    <property type="molecule type" value="Genomic_DNA"/>
</dbReference>
<reference evidence="3 4" key="1">
    <citation type="submission" date="2017-09" db="EMBL/GenBank/DDBJ databases">
        <title>Depth-based differentiation of microbial function through sediment-hosted aquifers and enrichment of novel symbionts in the deep terrestrial subsurface.</title>
        <authorList>
            <person name="Probst A.J."/>
            <person name="Ladd B."/>
            <person name="Jarett J.K."/>
            <person name="Geller-Mcgrath D.E."/>
            <person name="Sieber C.M."/>
            <person name="Emerson J.B."/>
            <person name="Anantharaman K."/>
            <person name="Thomas B.C."/>
            <person name="Malmstrom R."/>
            <person name="Stieglmeier M."/>
            <person name="Klingl A."/>
            <person name="Woyke T."/>
            <person name="Ryan C.M."/>
            <person name="Banfield J.F."/>
        </authorList>
    </citation>
    <scope>NUCLEOTIDE SEQUENCE [LARGE SCALE GENOMIC DNA]</scope>
    <source>
        <strain evidence="3">CG07_land_8_20_14_0_80_42_15</strain>
    </source>
</reference>
<evidence type="ECO:0000313" key="4">
    <source>
        <dbReference type="Proteomes" id="UP000230052"/>
    </source>
</evidence>
<dbReference type="Gene3D" id="3.40.1350.10">
    <property type="match status" value="1"/>
</dbReference>
<protein>
    <recommendedName>
        <fullName evidence="2">UPF0102 protein COS99_07290</fullName>
    </recommendedName>
</protein>
<dbReference type="PANTHER" id="PTHR34039">
    <property type="entry name" value="UPF0102 PROTEIN YRAN"/>
    <property type="match status" value="1"/>
</dbReference>
<proteinExistence type="inferred from homology"/>
<evidence type="ECO:0000256" key="2">
    <source>
        <dbReference type="HAMAP-Rule" id="MF_00048"/>
    </source>
</evidence>